<dbReference type="EMBL" id="CP023154">
    <property type="protein sequence ID" value="QEK79646.1"/>
    <property type="molecule type" value="Genomic_DNA"/>
</dbReference>
<organism evidence="1 2">
    <name type="scientific">Pyrococcus furiosus (strain ATCC 43587 / DSM 3638 / JCM 8422 / Vc1)</name>
    <dbReference type="NCBI Taxonomy" id="186497"/>
    <lineage>
        <taxon>Archaea</taxon>
        <taxon>Methanobacteriati</taxon>
        <taxon>Methanobacteriota</taxon>
        <taxon>Thermococci</taxon>
        <taxon>Thermococcales</taxon>
        <taxon>Thermococcaceae</taxon>
        <taxon>Pyrococcus</taxon>
    </lineage>
</organism>
<sequence length="83" mass="9204">MEIKAKAEILWEYSDEKVAEAIAKSVDVDNISLPPNLKKSLNLMTFSDGAKVITKVKYHGEIETLIVALDDLIFAVKVAEEVL</sequence>
<evidence type="ECO:0000313" key="2">
    <source>
        <dbReference type="Proteomes" id="UP000324354"/>
    </source>
</evidence>
<dbReference type="AlphaFoldDB" id="A0A5C0XQX8"/>
<name>A0A5C0XQX8_PYRFU</name>
<gene>
    <name evidence="1" type="ORF">PFDSM3638_10370</name>
</gene>
<dbReference type="RefSeq" id="WP_011013201.1">
    <property type="nucleotide sequence ID" value="NC_003413.1"/>
</dbReference>
<proteinExistence type="predicted"/>
<dbReference type="NCBIfam" id="NF011470">
    <property type="entry name" value="PRK14887.1"/>
    <property type="match status" value="1"/>
</dbReference>
<dbReference type="Proteomes" id="UP000324354">
    <property type="component" value="Chromosome"/>
</dbReference>
<protein>
    <submittedName>
        <fullName evidence="1">KEOPS complex subunit</fullName>
    </submittedName>
</protein>
<dbReference type="OrthoDB" id="85338at2157"/>
<evidence type="ECO:0000313" key="1">
    <source>
        <dbReference type="EMBL" id="QEK79646.1"/>
    </source>
</evidence>
<accession>A0A5C0XQX8</accession>
<reference evidence="1 2" key="1">
    <citation type="submission" date="2017-08" db="EMBL/GenBank/DDBJ databases">
        <title>Resequencing and Reannotation of the genome of Pyrococcus furiosus type strain DSM3638.</title>
        <authorList>
            <person name="Reichelt R.M."/>
            <person name="Bunk B."/>
        </authorList>
    </citation>
    <scope>NUCLEOTIDE SEQUENCE [LARGE SCALE GENOMIC DNA]</scope>
    <source>
        <strain evidence="1 2">DSM 3638</strain>
    </source>
</reference>
<dbReference type="GeneID" id="41713879"/>
<dbReference type="GeneID" id="13301122"/>